<sequence length="460" mass="53588">MDIKIRETILKIISITAMFLCVYPITSIMRFFLFKKTGGLLDAFFYLAVIYGTFAAVNFIMRKNNTKKNAILAHLFLVIPILVSLMYYFHYGAFHMIFGTFTALILCFFTVRAYFKKYHYLVSGVKIYIGIVMVLLALTFSTYLNDVKHLKTQFYIITFIYTLFLLIIKNQSNLDGIFSKRFDKASGIPAKMRSYNVRKTVVFFLMVLVFYCFRDVLVMGLRGLGNILALIIKTLWGFLSKIMVKIHNLFDTGEMHFPGPSEEDYGIIEGSGKNIFVDTIFNIALFLILTFIIYKIITVFIIGELIPFLKNFLKSIYQKLINLFDKTEYREEKTSYYTDSIERVLPSDVSKKSKEKKKILSINKMLKDLEKIQDPKEKIKYLYGFILRYMSFKGMDIKKSYTTGEIYKRAEKIPRLNRPFGEITSVYESVKYGGKMPEETQVDEVRYSTIESVKIINKSN</sequence>
<feature type="transmembrane region" description="Helical" evidence="1">
    <location>
        <begin position="201"/>
        <end position="221"/>
    </location>
</feature>
<evidence type="ECO:0000313" key="5">
    <source>
        <dbReference type="Proteomes" id="UP000239720"/>
    </source>
</evidence>
<evidence type="ECO:0000313" key="4">
    <source>
        <dbReference type="Proteomes" id="UP000233534"/>
    </source>
</evidence>
<feature type="transmembrane region" description="Helical" evidence="1">
    <location>
        <begin position="227"/>
        <end position="244"/>
    </location>
</feature>
<feature type="transmembrane region" description="Helical" evidence="1">
    <location>
        <begin position="150"/>
        <end position="168"/>
    </location>
</feature>
<dbReference type="RefSeq" id="WP_101302962.1">
    <property type="nucleotide sequence ID" value="NZ_CP025197.1"/>
</dbReference>
<feature type="transmembrane region" description="Helical" evidence="1">
    <location>
        <begin position="71"/>
        <end position="90"/>
    </location>
</feature>
<feature type="transmembrane region" description="Helical" evidence="1">
    <location>
        <begin position="283"/>
        <end position="309"/>
    </location>
</feature>
<feature type="transmembrane region" description="Helical" evidence="1">
    <location>
        <begin position="96"/>
        <end position="115"/>
    </location>
</feature>
<dbReference type="EMBL" id="CP025197">
    <property type="protein sequence ID" value="AUG58461.1"/>
    <property type="molecule type" value="Genomic_DNA"/>
</dbReference>
<evidence type="ECO:0000313" key="2">
    <source>
        <dbReference type="EMBL" id="AUG58461.1"/>
    </source>
</evidence>
<keyword evidence="4" id="KW-1185">Reference proteome</keyword>
<protein>
    <recommendedName>
        <fullName evidence="6">DUF4129 domain-containing protein</fullName>
    </recommendedName>
</protein>
<evidence type="ECO:0008006" key="6">
    <source>
        <dbReference type="Google" id="ProtNLM"/>
    </source>
</evidence>
<evidence type="ECO:0000313" key="3">
    <source>
        <dbReference type="EMBL" id="PQQ66338.1"/>
    </source>
</evidence>
<dbReference type="OrthoDB" id="10019509at2"/>
<reference evidence="2 4" key="1">
    <citation type="submission" date="2017-12" db="EMBL/GenBank/DDBJ databases">
        <title>Complete genome sequence of Herbivorax saccincola GGR1, a novel Cellulosome-producing hydrolytic bacterium in a thermophilic biogas plant, established by Illumina and Nanopore MinION sequencing.</title>
        <authorList>
            <person name="Pechtl A."/>
            <person name="Ruckert C."/>
            <person name="Koeck D.E."/>
            <person name="Maus I."/>
            <person name="Winkler A."/>
            <person name="Kalinowski J."/>
            <person name="Puhler A."/>
            <person name="Schwarz W.W."/>
            <person name="Zverlov V.V."/>
            <person name="Schluter A."/>
            <person name="Liebl W."/>
        </authorList>
    </citation>
    <scope>NUCLEOTIDE SEQUENCE [LARGE SCALE GENOMIC DNA]</scope>
    <source>
        <strain evidence="2">GGR1</strain>
        <strain evidence="4">SR1</strain>
    </source>
</reference>
<gene>
    <name evidence="3" type="ORF">B9R14_05955</name>
    <name evidence="2" type="ORF">HVS_12940</name>
</gene>
<feature type="transmembrane region" description="Helical" evidence="1">
    <location>
        <begin position="127"/>
        <end position="144"/>
    </location>
</feature>
<dbReference type="Proteomes" id="UP000233534">
    <property type="component" value="Chromosome"/>
</dbReference>
<keyword evidence="1" id="KW-1133">Transmembrane helix</keyword>
<feature type="transmembrane region" description="Helical" evidence="1">
    <location>
        <begin position="12"/>
        <end position="33"/>
    </location>
</feature>
<keyword evidence="1" id="KW-0472">Membrane</keyword>
<reference evidence="3 5" key="2">
    <citation type="journal article" date="2018" name="Syst. Appl. Microbiol.">
        <title>Characterization and high-quality draft genome sequence of Herbivorax saccincola A7, an anaerobic, alkaliphilic, thermophilic, cellulolytic, and xylanolytic bacterium.</title>
        <authorList>
            <person name="Aikawa S."/>
            <person name="Baramee S."/>
            <person name="Sermsathanaswadi J."/>
            <person name="Thianheng P."/>
            <person name="Tachaapaikoon C."/>
            <person name="Shikata A."/>
            <person name="Waeonukul R."/>
            <person name="Pason P."/>
            <person name="Ratanakhanokchai K."/>
            <person name="Kosugi A."/>
        </authorList>
    </citation>
    <scope>NUCLEOTIDE SEQUENCE [LARGE SCALE GENOMIC DNA]</scope>
    <source>
        <strain evidence="3 5">A7</strain>
    </source>
</reference>
<accession>A0A2K9EPA6</accession>
<proteinExistence type="predicted"/>
<name>A0A2K9EPA6_9FIRM</name>
<feature type="transmembrane region" description="Helical" evidence="1">
    <location>
        <begin position="39"/>
        <end position="59"/>
    </location>
</feature>
<dbReference type="KEGG" id="hsc:HVS_12940"/>
<dbReference type="EMBL" id="NEMB01000003">
    <property type="protein sequence ID" value="PQQ66338.1"/>
    <property type="molecule type" value="Genomic_DNA"/>
</dbReference>
<evidence type="ECO:0000256" key="1">
    <source>
        <dbReference type="SAM" id="Phobius"/>
    </source>
</evidence>
<organism evidence="2 4">
    <name type="scientific">Acetivibrio saccincola</name>
    <dbReference type="NCBI Taxonomy" id="1677857"/>
    <lineage>
        <taxon>Bacteria</taxon>
        <taxon>Bacillati</taxon>
        <taxon>Bacillota</taxon>
        <taxon>Clostridia</taxon>
        <taxon>Eubacteriales</taxon>
        <taxon>Oscillospiraceae</taxon>
        <taxon>Acetivibrio</taxon>
    </lineage>
</organism>
<dbReference type="Proteomes" id="UP000239720">
    <property type="component" value="Unassembled WGS sequence"/>
</dbReference>
<dbReference type="AlphaFoldDB" id="A0A2K9EPA6"/>
<keyword evidence="1" id="KW-0812">Transmembrane</keyword>